<proteinExistence type="predicted"/>
<protein>
    <submittedName>
        <fullName evidence="1">Uncharacterized protein</fullName>
    </submittedName>
</protein>
<accession>A0A9P8K0Y8</accession>
<name>A0A9P8K0Y8_AURME</name>
<evidence type="ECO:0000313" key="1">
    <source>
        <dbReference type="EMBL" id="KAG9988385.1"/>
    </source>
</evidence>
<reference evidence="1" key="1">
    <citation type="journal article" date="2021" name="J Fungi (Basel)">
        <title>Virulence traits and population genomics of the black yeast Aureobasidium melanogenum.</title>
        <authorList>
            <person name="Cernosa A."/>
            <person name="Sun X."/>
            <person name="Gostincar C."/>
            <person name="Fang C."/>
            <person name="Gunde-Cimerman N."/>
            <person name="Song Z."/>
        </authorList>
    </citation>
    <scope>NUCLEOTIDE SEQUENCE</scope>
    <source>
        <strain evidence="1">EXF-9298</strain>
    </source>
</reference>
<keyword evidence="2" id="KW-1185">Reference proteome</keyword>
<comment type="caution">
    <text evidence="1">The sequence shown here is derived from an EMBL/GenBank/DDBJ whole genome shotgun (WGS) entry which is preliminary data.</text>
</comment>
<reference evidence="1" key="2">
    <citation type="submission" date="2021-08" db="EMBL/GenBank/DDBJ databases">
        <authorList>
            <person name="Gostincar C."/>
            <person name="Sun X."/>
            <person name="Song Z."/>
            <person name="Gunde-Cimerman N."/>
        </authorList>
    </citation>
    <scope>NUCLEOTIDE SEQUENCE</scope>
    <source>
        <strain evidence="1">EXF-9298</strain>
    </source>
</reference>
<gene>
    <name evidence="1" type="ORF">KCU98_g2651</name>
</gene>
<dbReference type="Proteomes" id="UP000729357">
    <property type="component" value="Unassembled WGS sequence"/>
</dbReference>
<evidence type="ECO:0000313" key="2">
    <source>
        <dbReference type="Proteomes" id="UP000729357"/>
    </source>
</evidence>
<dbReference type="AlphaFoldDB" id="A0A9P8K0Y8"/>
<sequence length="142" mass="16344">MLPISAQQAKGIGLVNVGLPSFGKSLGTAIHQHVSELISINQKPGRWKHETDLSPIALTTARMQELGEMAKKFWSTRSMRYHSRRSDFVRKVKPSRTPLRFARHRRKVGELNDEEFDSFDMTETFAMMLREMQEVALQQTIE</sequence>
<dbReference type="EMBL" id="JAHFXS010000154">
    <property type="protein sequence ID" value="KAG9988385.1"/>
    <property type="molecule type" value="Genomic_DNA"/>
</dbReference>
<feature type="non-terminal residue" evidence="1">
    <location>
        <position position="142"/>
    </location>
</feature>
<organism evidence="1 2">
    <name type="scientific">Aureobasidium melanogenum</name>
    <name type="common">Aureobasidium pullulans var. melanogenum</name>
    <dbReference type="NCBI Taxonomy" id="46634"/>
    <lineage>
        <taxon>Eukaryota</taxon>
        <taxon>Fungi</taxon>
        <taxon>Dikarya</taxon>
        <taxon>Ascomycota</taxon>
        <taxon>Pezizomycotina</taxon>
        <taxon>Dothideomycetes</taxon>
        <taxon>Dothideomycetidae</taxon>
        <taxon>Dothideales</taxon>
        <taxon>Saccotheciaceae</taxon>
        <taxon>Aureobasidium</taxon>
    </lineage>
</organism>